<dbReference type="PANTHER" id="PTHR46401">
    <property type="entry name" value="GLYCOSYLTRANSFERASE WBBK-RELATED"/>
    <property type="match status" value="1"/>
</dbReference>
<evidence type="ECO:0000259" key="2">
    <source>
        <dbReference type="Pfam" id="PF00534"/>
    </source>
</evidence>
<dbReference type="InterPro" id="IPR022623">
    <property type="entry name" value="Glyco_trans_4"/>
</dbReference>
<evidence type="ECO:0000259" key="3">
    <source>
        <dbReference type="Pfam" id="PF12000"/>
    </source>
</evidence>
<feature type="domain" description="Glycosyl transferase family 1" evidence="2">
    <location>
        <begin position="198"/>
        <end position="365"/>
    </location>
</feature>
<dbReference type="GO" id="GO:0016757">
    <property type="term" value="F:glycosyltransferase activity"/>
    <property type="evidence" value="ECO:0007669"/>
    <property type="project" value="InterPro"/>
</dbReference>
<keyword evidence="5" id="KW-1185">Reference proteome</keyword>
<organism evidence="4 5">
    <name type="scientific">Azorhizobium oxalatiphilum</name>
    <dbReference type="NCBI Taxonomy" id="980631"/>
    <lineage>
        <taxon>Bacteria</taxon>
        <taxon>Pseudomonadati</taxon>
        <taxon>Pseudomonadota</taxon>
        <taxon>Alphaproteobacteria</taxon>
        <taxon>Hyphomicrobiales</taxon>
        <taxon>Xanthobacteraceae</taxon>
        <taxon>Azorhizobium</taxon>
    </lineage>
</organism>
<dbReference type="Proteomes" id="UP000606044">
    <property type="component" value="Unassembled WGS sequence"/>
</dbReference>
<evidence type="ECO:0000313" key="5">
    <source>
        <dbReference type="Proteomes" id="UP000606044"/>
    </source>
</evidence>
<name>A0A917C0U5_9HYPH</name>
<feature type="domain" description="Glycosyl transferase family 4" evidence="3">
    <location>
        <begin position="11"/>
        <end position="178"/>
    </location>
</feature>
<dbReference type="GO" id="GO:0009103">
    <property type="term" value="P:lipopolysaccharide biosynthetic process"/>
    <property type="evidence" value="ECO:0007669"/>
    <property type="project" value="TreeGrafter"/>
</dbReference>
<dbReference type="Pfam" id="PF00534">
    <property type="entry name" value="Glycos_transf_1"/>
    <property type="match status" value="1"/>
</dbReference>
<dbReference type="InterPro" id="IPR001296">
    <property type="entry name" value="Glyco_trans_1"/>
</dbReference>
<reference evidence="4" key="1">
    <citation type="journal article" date="2014" name="Int. J. Syst. Evol. Microbiol.">
        <title>Complete genome sequence of Corynebacterium casei LMG S-19264T (=DSM 44701T), isolated from a smear-ripened cheese.</title>
        <authorList>
            <consortium name="US DOE Joint Genome Institute (JGI-PGF)"/>
            <person name="Walter F."/>
            <person name="Albersmeier A."/>
            <person name="Kalinowski J."/>
            <person name="Ruckert C."/>
        </authorList>
    </citation>
    <scope>NUCLEOTIDE SEQUENCE</scope>
    <source>
        <strain evidence="4">CCM 7897</strain>
    </source>
</reference>
<dbReference type="Pfam" id="PF12000">
    <property type="entry name" value="Glyco_trans_4_3"/>
    <property type="match status" value="1"/>
</dbReference>
<sequence>MHLAPALAHEGWEVTLICETTDQALPGVRTVRHRAELAPHGRLDATPHLATPEQHVRIGYRVADTLAALTRLDGPPDIVYGHMGWGGLIFAKDVLPSTPLIGYCEYYHRAEGGDAGFDPDLPVPPDDRQRLRLRNSAQLLTLDALDGGVSPTQWQKSRYPGAYQSRIATCHDGIDVRTFRPEPRARFRLPDGTILAPGDPVITYAARDLEPYRGFPQFMRAAARVARLRPDVRFVVAGSDGISYGRPPAEGGRWRDVMMAETGMDPARISFVGKLPHASLMRLFQVSAAHVYLSYPFVLSWSVLEAMACGALVIGSATAPVEEVVRDGVNGLLTPFFDTDALTGRMMEALDGGPGLAALRQNARRTIVERYALDRCLNRQQALIGSLLGRRMTQAPLRTAGAA</sequence>
<keyword evidence="1 4" id="KW-0808">Transferase</keyword>
<accession>A0A917C0U5</accession>
<proteinExistence type="predicted"/>
<protein>
    <submittedName>
        <fullName evidence="4">Glycosyl transferase</fullName>
    </submittedName>
</protein>
<gene>
    <name evidence="4" type="primary">wgcA</name>
    <name evidence="4" type="ORF">GCM10007301_27580</name>
</gene>
<dbReference type="EMBL" id="BMCT01000003">
    <property type="protein sequence ID" value="GGF66386.1"/>
    <property type="molecule type" value="Genomic_DNA"/>
</dbReference>
<comment type="caution">
    <text evidence="4">The sequence shown here is derived from an EMBL/GenBank/DDBJ whole genome shotgun (WGS) entry which is preliminary data.</text>
</comment>
<dbReference type="PANTHER" id="PTHR46401:SF2">
    <property type="entry name" value="GLYCOSYLTRANSFERASE WBBK-RELATED"/>
    <property type="match status" value="1"/>
</dbReference>
<evidence type="ECO:0000313" key="4">
    <source>
        <dbReference type="EMBL" id="GGF66386.1"/>
    </source>
</evidence>
<dbReference type="AlphaFoldDB" id="A0A917C0U5"/>
<dbReference type="Gene3D" id="3.40.50.2000">
    <property type="entry name" value="Glycogen Phosphorylase B"/>
    <property type="match status" value="2"/>
</dbReference>
<reference evidence="4" key="2">
    <citation type="submission" date="2020-09" db="EMBL/GenBank/DDBJ databases">
        <authorList>
            <person name="Sun Q."/>
            <person name="Sedlacek I."/>
        </authorList>
    </citation>
    <scope>NUCLEOTIDE SEQUENCE</scope>
    <source>
        <strain evidence="4">CCM 7897</strain>
    </source>
</reference>
<dbReference type="SUPFAM" id="SSF53756">
    <property type="entry name" value="UDP-Glycosyltransferase/glycogen phosphorylase"/>
    <property type="match status" value="1"/>
</dbReference>
<evidence type="ECO:0000256" key="1">
    <source>
        <dbReference type="ARBA" id="ARBA00022679"/>
    </source>
</evidence>